<evidence type="ECO:0000256" key="1">
    <source>
        <dbReference type="ARBA" id="ARBA00004304"/>
    </source>
</evidence>
<evidence type="ECO:0000313" key="14">
    <source>
        <dbReference type="EMBL" id="ATN40780.1"/>
    </source>
</evidence>
<accession>A0A8J9QYU3</accession>
<comment type="subunit">
    <text evidence="3">F-type ATPases have 2 components, CF(1) - the catalytic core - and CF(0) - the membrane proton channel.</text>
</comment>
<dbReference type="RefSeq" id="YP_010247232.1">
    <property type="nucleotide sequence ID" value="NC_060290.1"/>
</dbReference>
<evidence type="ECO:0000256" key="12">
    <source>
        <dbReference type="RuleBase" id="RU003661"/>
    </source>
</evidence>
<dbReference type="InterPro" id="IPR001421">
    <property type="entry name" value="ATP8_metazoa"/>
</dbReference>
<evidence type="ECO:0000256" key="8">
    <source>
        <dbReference type="ARBA" id="ARBA00022989"/>
    </source>
</evidence>
<dbReference type="GeneID" id="70585605"/>
<evidence type="ECO:0000256" key="7">
    <source>
        <dbReference type="ARBA" id="ARBA00022781"/>
    </source>
</evidence>
<comment type="similarity">
    <text evidence="2 12">Belongs to the ATPase protein 8 family.</text>
</comment>
<keyword evidence="5 12" id="KW-0138">CF(0)</keyword>
<protein>
    <recommendedName>
        <fullName evidence="12">ATP synthase complex subunit 8</fullName>
    </recommendedName>
</protein>
<evidence type="ECO:0000256" key="2">
    <source>
        <dbReference type="ARBA" id="ARBA00008892"/>
    </source>
</evidence>
<dbReference type="GO" id="GO:0015986">
    <property type="term" value="P:proton motive force-driven ATP synthesis"/>
    <property type="evidence" value="ECO:0007669"/>
    <property type="project" value="InterPro"/>
</dbReference>
<keyword evidence="7 12" id="KW-0375">Hydrogen ion transport</keyword>
<feature type="transmembrane region" description="Helical" evidence="13">
    <location>
        <begin position="12"/>
        <end position="32"/>
    </location>
</feature>
<name>A0A8J9QYU3_9COLE</name>
<comment type="subcellular location">
    <subcellularLocation>
        <location evidence="1 12">Mitochondrion membrane</location>
        <topology evidence="1 12">Single-pass membrane protein</topology>
    </subcellularLocation>
</comment>
<gene>
    <name evidence="14" type="primary">ATP8</name>
</gene>
<organism evidence="14">
    <name type="scientific">Gibbium aequinoctiale</name>
    <dbReference type="NCBI Taxonomy" id="1050274"/>
    <lineage>
        <taxon>Eukaryota</taxon>
        <taxon>Metazoa</taxon>
        <taxon>Ecdysozoa</taxon>
        <taxon>Arthropoda</taxon>
        <taxon>Hexapoda</taxon>
        <taxon>Insecta</taxon>
        <taxon>Pterygota</taxon>
        <taxon>Neoptera</taxon>
        <taxon>Endopterygota</taxon>
        <taxon>Coleoptera</taxon>
        <taxon>Polyphaga</taxon>
        <taxon>Bostrichiformia</taxon>
        <taxon>Ptinidae</taxon>
        <taxon>Ptininae</taxon>
        <taxon>Gibbium</taxon>
    </lineage>
</organism>
<keyword evidence="10 12" id="KW-0496">Mitochondrion</keyword>
<evidence type="ECO:0000256" key="3">
    <source>
        <dbReference type="ARBA" id="ARBA00011291"/>
    </source>
</evidence>
<keyword evidence="9 12" id="KW-0406">Ion transport</keyword>
<keyword evidence="6 12" id="KW-0812">Transmembrane</keyword>
<dbReference type="GO" id="GO:0045259">
    <property type="term" value="C:proton-transporting ATP synthase complex"/>
    <property type="evidence" value="ECO:0007669"/>
    <property type="project" value="UniProtKB-KW"/>
</dbReference>
<evidence type="ECO:0000256" key="4">
    <source>
        <dbReference type="ARBA" id="ARBA00022448"/>
    </source>
</evidence>
<dbReference type="AlphaFoldDB" id="A0A8J9QYU3"/>
<dbReference type="GO" id="GO:0031966">
    <property type="term" value="C:mitochondrial membrane"/>
    <property type="evidence" value="ECO:0007669"/>
    <property type="project" value="UniProtKB-SubCell"/>
</dbReference>
<dbReference type="Pfam" id="PF00895">
    <property type="entry name" value="ATP-synt_8"/>
    <property type="match status" value="1"/>
</dbReference>
<evidence type="ECO:0000256" key="13">
    <source>
        <dbReference type="SAM" id="Phobius"/>
    </source>
</evidence>
<dbReference type="CTD" id="4509"/>
<keyword evidence="11 13" id="KW-0472">Membrane</keyword>
<keyword evidence="4 12" id="KW-0813">Transport</keyword>
<reference evidence="14" key="1">
    <citation type="submission" date="2017-01" db="EMBL/GenBank/DDBJ databases">
        <title>The Mitochondrial Genome of Gibbium aequinoctiale (Polyphaga: Ptinidae) and Phylogenetic Analysis of Polyphaga.</title>
        <authorList>
            <person name="Zhang H.-L."/>
        </authorList>
    </citation>
    <scope>NUCLEOTIDE SEQUENCE</scope>
</reference>
<dbReference type="EMBL" id="KY549398">
    <property type="protein sequence ID" value="ATN40780.1"/>
    <property type="molecule type" value="Genomic_DNA"/>
</dbReference>
<evidence type="ECO:0000256" key="5">
    <source>
        <dbReference type="ARBA" id="ARBA00022547"/>
    </source>
</evidence>
<sequence>MPQMAPLSWSILYLTFLTTLTLTCILNSYAINQKIKKNAFQKKSISTNWKW</sequence>
<geneLocation type="mitochondrion" evidence="14"/>
<evidence type="ECO:0000256" key="9">
    <source>
        <dbReference type="ARBA" id="ARBA00023065"/>
    </source>
</evidence>
<proteinExistence type="inferred from homology"/>
<evidence type="ECO:0000256" key="10">
    <source>
        <dbReference type="ARBA" id="ARBA00023128"/>
    </source>
</evidence>
<evidence type="ECO:0000256" key="6">
    <source>
        <dbReference type="ARBA" id="ARBA00022692"/>
    </source>
</evidence>
<dbReference type="GO" id="GO:0015078">
    <property type="term" value="F:proton transmembrane transporter activity"/>
    <property type="evidence" value="ECO:0007669"/>
    <property type="project" value="InterPro"/>
</dbReference>
<evidence type="ECO:0000256" key="11">
    <source>
        <dbReference type="ARBA" id="ARBA00023136"/>
    </source>
</evidence>
<keyword evidence="8 13" id="KW-1133">Transmembrane helix</keyword>